<protein>
    <submittedName>
        <fullName evidence="1">Uncharacterized protein</fullName>
    </submittedName>
</protein>
<dbReference type="AlphaFoldDB" id="H0JYP2"/>
<evidence type="ECO:0000313" key="1">
    <source>
        <dbReference type="EMBL" id="EHK80487.1"/>
    </source>
</evidence>
<dbReference type="EMBL" id="AHBW01000068">
    <property type="protein sequence ID" value="EHK80487.1"/>
    <property type="molecule type" value="Genomic_DNA"/>
</dbReference>
<accession>H0JYP2</accession>
<dbReference type="Proteomes" id="UP000005064">
    <property type="component" value="Unassembled WGS sequence"/>
</dbReference>
<gene>
    <name evidence="1" type="ORF">AK37_24434</name>
</gene>
<sequence length="971" mass="105916">MRKPITAADVAVQVERSRSDVWVPEGLALQKLPYTPAGITLAFDALNGLSLQEKRNDSALLPFGPFVADVVDGWVSVRPNTYDPGDDAPTQSVGPSLVETTVPVPVVPGMEVAMTGTVKVRRSGLVFKSSRNTTDFNDPVGVRATLFGLKTTVDGYGNTNAVAVRLAEVQTELQPVDSTSMTELVFPFGDPAAPSWATVPEDVDRVMFAVELMDLYRYAVTHFPASIPYRFTDTANRYVFRSPQIDSTTDNPIRLHLRDSANAYPTYPHPLSSTGYAFRDRARFENITPGVEITALAAPDGPAVTVSVYEWTTTRGALLATLEIPAGQKRTAPLDHTGAIDVVGTGTFYVESVLAPAYETSTVEQTRTTRYEYDTITPAVSSISTTLREADLSIALVRFVAGHIDTALPAGRRVRILSPGQQIVPIFTGTIRTRRRVNLPNRPTQLEVGIYDAWPRLSGEYPLMFDELHEYGPALHRLGEPVLIDGYDYTGPRGPMPDWATFNPSYRKDQLALVDSLIAARNTNNAYLFTDRRGRLNLTSTLPDSVALTASDMPADGDVSYSRQLEVSTDSASIVNVVTVDEHLIDRDEYLDRELSSQSAPQTSLREYPNGLARSISYRDPDSVDRYGPTEVRFPVIRGSGSLEDIEANNFGPPLQWWAQDILDVYAHKRVEFTRFTIPIESAAQIPLVAALQPFDAVAVRHDGSAEVVRPRVVKHTITPSGWECELDMSVRRDQALWLPPAPELPAPTADGDGYANFGPGIYDGGRPTDTGTGIIDGGDIGFVEPDPHPEWSLVDDFTRADQAELSAPWVRGAETSNATIGITSGAAVPAANNARARYYHSTPLGPFHRVEVQLGSYPEGSNAAGVLLRAAPGLDAPGIIAYVTDTNWYVSYFGDGLNAILWASGPHVRAAGDVIRADIVWHHLTVSINGTVVHERFDLGPISFGEHVGLFARGPNTRIELWRAVALDRP</sequence>
<dbReference type="PATRIC" id="fig|1114960.4.peg.4980"/>
<dbReference type="RefSeq" id="WP_006554768.1">
    <property type="nucleotide sequence ID" value="NZ_AHBW01000068.1"/>
</dbReference>
<proteinExistence type="predicted"/>
<organism evidence="1 2">
    <name type="scientific">Rhodococcus pyridinivorans AK37</name>
    <dbReference type="NCBI Taxonomy" id="1114960"/>
    <lineage>
        <taxon>Bacteria</taxon>
        <taxon>Bacillati</taxon>
        <taxon>Actinomycetota</taxon>
        <taxon>Actinomycetes</taxon>
        <taxon>Mycobacteriales</taxon>
        <taxon>Nocardiaceae</taxon>
        <taxon>Rhodococcus</taxon>
    </lineage>
</organism>
<evidence type="ECO:0000313" key="2">
    <source>
        <dbReference type="Proteomes" id="UP000005064"/>
    </source>
</evidence>
<reference evidence="1 2" key="1">
    <citation type="submission" date="2011-12" db="EMBL/GenBank/DDBJ databases">
        <authorList>
            <person name="Kriszt B."/>
            <person name="Tancsics A."/>
            <person name="Cserhati M."/>
            <person name="Toth A."/>
            <person name="Nagy I."/>
            <person name="Horvath B."/>
            <person name="Tamura T."/>
            <person name="Kukolya J."/>
            <person name="Szoboszlay S."/>
        </authorList>
    </citation>
    <scope>NUCLEOTIDE SEQUENCE [LARGE SCALE GENOMIC DNA]</scope>
    <source>
        <strain evidence="1 2">AK37</strain>
    </source>
</reference>
<name>H0JYP2_9NOCA</name>
<comment type="caution">
    <text evidence="1">The sequence shown here is derived from an EMBL/GenBank/DDBJ whole genome shotgun (WGS) entry which is preliminary data.</text>
</comment>